<dbReference type="NCBIfam" id="TIGR01512">
    <property type="entry name" value="ATPase-IB2_Cd"/>
    <property type="match status" value="1"/>
</dbReference>
<dbReference type="InterPro" id="IPR036412">
    <property type="entry name" value="HAD-like_sf"/>
</dbReference>
<feature type="transmembrane region" description="Helical" evidence="15">
    <location>
        <begin position="255"/>
        <end position="277"/>
    </location>
</feature>
<dbReference type="InterPro" id="IPR021993">
    <property type="entry name" value="ATPase-cat-bd"/>
</dbReference>
<evidence type="ECO:0000256" key="10">
    <source>
        <dbReference type="ARBA" id="ARBA00022842"/>
    </source>
</evidence>
<dbReference type="CDD" id="cd00371">
    <property type="entry name" value="HMA"/>
    <property type="match status" value="1"/>
</dbReference>
<accession>A0ABN1I2K4</accession>
<dbReference type="Gene3D" id="2.70.150.10">
    <property type="entry name" value="Calcium-transporting ATPase, cytoplasmic transduction domain A"/>
    <property type="match status" value="1"/>
</dbReference>
<dbReference type="Gene3D" id="3.40.1110.10">
    <property type="entry name" value="Calcium-transporting ATPase, cytoplasmic domain N"/>
    <property type="match status" value="1"/>
</dbReference>
<dbReference type="EMBL" id="BAAAET010000001">
    <property type="protein sequence ID" value="GAA0683822.1"/>
    <property type="molecule type" value="Genomic_DNA"/>
</dbReference>
<dbReference type="SUPFAM" id="SSF55008">
    <property type="entry name" value="HMA, heavy metal-associated domain"/>
    <property type="match status" value="1"/>
</dbReference>
<dbReference type="CDD" id="cd02079">
    <property type="entry name" value="P-type_ATPase_HM"/>
    <property type="match status" value="1"/>
</dbReference>
<dbReference type="InterPro" id="IPR059000">
    <property type="entry name" value="ATPase_P-type_domA"/>
</dbReference>
<dbReference type="Pfam" id="PF12156">
    <property type="entry name" value="ATPase-cat_bd"/>
    <property type="match status" value="1"/>
</dbReference>
<comment type="similarity">
    <text evidence="2 15">Belongs to the cation transport ATPase (P-type) (TC 3.A.3) family. Type IB subfamily.</text>
</comment>
<evidence type="ECO:0000259" key="16">
    <source>
        <dbReference type="PROSITE" id="PS50846"/>
    </source>
</evidence>
<keyword evidence="3" id="KW-0813">Transport</keyword>
<dbReference type="InterPro" id="IPR036163">
    <property type="entry name" value="HMA_dom_sf"/>
</dbReference>
<evidence type="ECO:0000256" key="8">
    <source>
        <dbReference type="ARBA" id="ARBA00022741"/>
    </source>
</evidence>
<evidence type="ECO:0000256" key="5">
    <source>
        <dbReference type="ARBA" id="ARBA00022553"/>
    </source>
</evidence>
<dbReference type="PROSITE" id="PS00154">
    <property type="entry name" value="ATPASE_E1_E2"/>
    <property type="match status" value="1"/>
</dbReference>
<evidence type="ECO:0000256" key="11">
    <source>
        <dbReference type="ARBA" id="ARBA00022967"/>
    </source>
</evidence>
<dbReference type="InterPro" id="IPR008250">
    <property type="entry name" value="ATPase_P-typ_transduc_dom_A_sf"/>
</dbReference>
<keyword evidence="10" id="KW-0460">Magnesium</keyword>
<dbReference type="InterPro" id="IPR023214">
    <property type="entry name" value="HAD_sf"/>
</dbReference>
<dbReference type="Pfam" id="PF00122">
    <property type="entry name" value="E1-E2_ATPase"/>
    <property type="match status" value="1"/>
</dbReference>
<keyword evidence="9 15" id="KW-0067">ATP-binding</keyword>
<sequence length="817" mass="88020">MTVQRTQALAPCFHCGLPVPPGTDYTTIIDGEAKSMCCPGCQAVAQTIVDGGLDGFYRHRDTASTSGDTRLAAESHLADELALYDSASIQAEFVRHISPEQAEATLVIEGITCAACVWLLEHHLGQQPGVEQFSVNMSNHRARLVWDPSQTRLSTLFGEVLRIGYKAHPFHPNREEQLLEQENKRAIRRLGVAGVGMMQVMMMAIALYAGALQDMEARFVEFIRWSSLVLATPVVLYSARPFFLTALRDLRTRHLSMDVPVSIAIGGAYLASVWATVMNTGEVYFDSVTMFTFFLLIGRYIEMQARHRTGKAGNALMDLLPASATLLQDGLEKMVPASELKPGDLVLVRPGHTLPADGIIVEGSSAVDESALTGEYLPISKTTDDPVVGGTINVEHPLKVRITEVGANTRLSAIVGLLDRAHAEKPMTARVADRVARYFVLAVLITSATVATVWSFISPEDAFWITLSVLVVTCPCALGLATPTALTAATGTLRQQGLLITRGHVLEGLASATHVIFDKTGTLTEGNLSIQQMQPARELGSLNPYSIAAALEQASEHPIARAFQPFFKLPASSTRVQVNAGVEGEVEGIQYRIGKPAYAAELYQGSTPAQPDRQRQWLLLADHQGPLAWFALDDQTRKDAAFTLSALKRLGLEVGMLTGDDSSAAKRVADELGIDTIKQGVSPDQKLAYINQLQASGASVVMVGDGINDIPVLAGARTSIAMGSATDLAKTSADAVLISSELERLALALLVARKTRTVIRENLAWALMYNLVALPLAAMGFIAPYMAAVGMSASSLIVVGNAMRLSRLPRLRRKSSE</sequence>
<gene>
    <name evidence="17" type="ORF">GCM10009104_06280</name>
</gene>
<keyword evidence="14 15" id="KW-0472">Membrane</keyword>
<dbReference type="InterPro" id="IPR018303">
    <property type="entry name" value="ATPase_P-typ_P_site"/>
</dbReference>
<feature type="transmembrane region" description="Helical" evidence="15">
    <location>
        <begin position="435"/>
        <end position="457"/>
    </location>
</feature>
<feature type="domain" description="HMA" evidence="16">
    <location>
        <begin position="102"/>
        <end position="168"/>
    </location>
</feature>
<dbReference type="PRINTS" id="PR00119">
    <property type="entry name" value="CATATPASE"/>
</dbReference>
<keyword evidence="11" id="KW-1278">Translocase</keyword>
<keyword evidence="13" id="KW-0406">Ion transport</keyword>
<feature type="transmembrane region" description="Helical" evidence="15">
    <location>
        <begin position="222"/>
        <end position="243"/>
    </location>
</feature>
<proteinExistence type="inferred from homology"/>
<comment type="subcellular location">
    <subcellularLocation>
        <location evidence="1">Cell membrane</location>
        <topology evidence="1">Multi-pass membrane protein</topology>
    </subcellularLocation>
</comment>
<dbReference type="InterPro" id="IPR023298">
    <property type="entry name" value="ATPase_P-typ_TM_dom_sf"/>
</dbReference>
<organism evidence="17 18">
    <name type="scientific">Marinobacterium maritimum</name>
    <dbReference type="NCBI Taxonomy" id="500162"/>
    <lineage>
        <taxon>Bacteria</taxon>
        <taxon>Pseudomonadati</taxon>
        <taxon>Pseudomonadota</taxon>
        <taxon>Gammaproteobacteria</taxon>
        <taxon>Oceanospirillales</taxon>
        <taxon>Oceanospirillaceae</taxon>
        <taxon>Marinobacterium</taxon>
    </lineage>
</organism>
<dbReference type="InterPro" id="IPR001757">
    <property type="entry name" value="P_typ_ATPase"/>
</dbReference>
<evidence type="ECO:0000256" key="14">
    <source>
        <dbReference type="ARBA" id="ARBA00023136"/>
    </source>
</evidence>
<dbReference type="InterPro" id="IPR006121">
    <property type="entry name" value="HMA_dom"/>
</dbReference>
<dbReference type="Pfam" id="PF00403">
    <property type="entry name" value="HMA"/>
    <property type="match status" value="1"/>
</dbReference>
<evidence type="ECO:0000256" key="1">
    <source>
        <dbReference type="ARBA" id="ARBA00004651"/>
    </source>
</evidence>
<dbReference type="Proteomes" id="UP001499915">
    <property type="component" value="Unassembled WGS sequence"/>
</dbReference>
<evidence type="ECO:0000256" key="9">
    <source>
        <dbReference type="ARBA" id="ARBA00022840"/>
    </source>
</evidence>
<protein>
    <submittedName>
        <fullName evidence="17">Heavy metal translocating P-type ATPase</fullName>
    </submittedName>
</protein>
<evidence type="ECO:0000313" key="17">
    <source>
        <dbReference type="EMBL" id="GAA0683822.1"/>
    </source>
</evidence>
<dbReference type="NCBIfam" id="TIGR01525">
    <property type="entry name" value="ATPase-IB_hvy"/>
    <property type="match status" value="1"/>
</dbReference>
<dbReference type="NCBIfam" id="TIGR01494">
    <property type="entry name" value="ATPase_P-type"/>
    <property type="match status" value="1"/>
</dbReference>
<dbReference type="PROSITE" id="PS50846">
    <property type="entry name" value="HMA_2"/>
    <property type="match status" value="1"/>
</dbReference>
<name>A0ABN1I2K4_9GAMM</name>
<evidence type="ECO:0000313" key="18">
    <source>
        <dbReference type="Proteomes" id="UP001499915"/>
    </source>
</evidence>
<dbReference type="PANTHER" id="PTHR43520">
    <property type="entry name" value="ATP7, ISOFORM B"/>
    <property type="match status" value="1"/>
</dbReference>
<keyword evidence="18" id="KW-1185">Reference proteome</keyword>
<evidence type="ECO:0000256" key="15">
    <source>
        <dbReference type="RuleBase" id="RU362081"/>
    </source>
</evidence>
<reference evidence="17 18" key="1">
    <citation type="journal article" date="2019" name="Int. J. Syst. Evol. Microbiol.">
        <title>The Global Catalogue of Microorganisms (GCM) 10K type strain sequencing project: providing services to taxonomists for standard genome sequencing and annotation.</title>
        <authorList>
            <consortium name="The Broad Institute Genomics Platform"/>
            <consortium name="The Broad Institute Genome Sequencing Center for Infectious Disease"/>
            <person name="Wu L."/>
            <person name="Ma J."/>
        </authorList>
    </citation>
    <scope>NUCLEOTIDE SEQUENCE [LARGE SCALE GENOMIC DNA]</scope>
    <source>
        <strain evidence="17 18">JCM 15134</strain>
    </source>
</reference>
<evidence type="ECO:0000256" key="3">
    <source>
        <dbReference type="ARBA" id="ARBA00022448"/>
    </source>
</evidence>
<dbReference type="Gene3D" id="3.30.70.100">
    <property type="match status" value="1"/>
</dbReference>
<dbReference type="InterPro" id="IPR027256">
    <property type="entry name" value="P-typ_ATPase_IB"/>
</dbReference>
<keyword evidence="7 15" id="KW-0479">Metal-binding</keyword>
<feature type="transmembrane region" description="Helical" evidence="15">
    <location>
        <begin position="283"/>
        <end position="301"/>
    </location>
</feature>
<dbReference type="RefSeq" id="WP_343802162.1">
    <property type="nucleotide sequence ID" value="NZ_BAAAET010000001.1"/>
</dbReference>
<keyword evidence="6 15" id="KW-0812">Transmembrane</keyword>
<feature type="transmembrane region" description="Helical" evidence="15">
    <location>
        <begin position="463"/>
        <end position="486"/>
    </location>
</feature>
<dbReference type="SUPFAM" id="SSF81665">
    <property type="entry name" value="Calcium ATPase, transmembrane domain M"/>
    <property type="match status" value="1"/>
</dbReference>
<dbReference type="Gene3D" id="3.40.50.1000">
    <property type="entry name" value="HAD superfamily/HAD-like"/>
    <property type="match status" value="1"/>
</dbReference>
<evidence type="ECO:0000256" key="7">
    <source>
        <dbReference type="ARBA" id="ARBA00022723"/>
    </source>
</evidence>
<keyword evidence="8 15" id="KW-0547">Nucleotide-binding</keyword>
<dbReference type="SUPFAM" id="SSF81653">
    <property type="entry name" value="Calcium ATPase, transduction domain A"/>
    <property type="match status" value="1"/>
</dbReference>
<evidence type="ECO:0000256" key="2">
    <source>
        <dbReference type="ARBA" id="ARBA00006024"/>
    </source>
</evidence>
<dbReference type="NCBIfam" id="TIGR01511">
    <property type="entry name" value="ATPase-IB1_Cu"/>
    <property type="match status" value="1"/>
</dbReference>
<keyword evidence="5" id="KW-0597">Phosphoprotein</keyword>
<evidence type="ECO:0000256" key="12">
    <source>
        <dbReference type="ARBA" id="ARBA00022989"/>
    </source>
</evidence>
<feature type="transmembrane region" description="Helical" evidence="15">
    <location>
        <begin position="190"/>
        <end position="210"/>
    </location>
</feature>
<evidence type="ECO:0000256" key="6">
    <source>
        <dbReference type="ARBA" id="ARBA00022692"/>
    </source>
</evidence>
<keyword evidence="4 15" id="KW-1003">Cell membrane</keyword>
<keyword evidence="12 15" id="KW-1133">Transmembrane helix</keyword>
<feature type="transmembrane region" description="Helical" evidence="15">
    <location>
        <begin position="763"/>
        <end position="782"/>
    </location>
</feature>
<comment type="caution">
    <text evidence="17">The sequence shown here is derived from an EMBL/GenBank/DDBJ whole genome shotgun (WGS) entry which is preliminary data.</text>
</comment>
<evidence type="ECO:0000256" key="13">
    <source>
        <dbReference type="ARBA" id="ARBA00023065"/>
    </source>
</evidence>
<dbReference type="InterPro" id="IPR023299">
    <property type="entry name" value="ATPase_P-typ_cyto_dom_N"/>
</dbReference>
<dbReference type="PANTHER" id="PTHR43520:SF5">
    <property type="entry name" value="CATION-TRANSPORTING P-TYPE ATPASE-RELATED"/>
    <property type="match status" value="1"/>
</dbReference>
<dbReference type="SUPFAM" id="SSF56784">
    <property type="entry name" value="HAD-like"/>
    <property type="match status" value="1"/>
</dbReference>
<evidence type="ECO:0000256" key="4">
    <source>
        <dbReference type="ARBA" id="ARBA00022475"/>
    </source>
</evidence>
<dbReference type="Pfam" id="PF00702">
    <property type="entry name" value="Hydrolase"/>
    <property type="match status" value="1"/>
</dbReference>
<dbReference type="PROSITE" id="PS01229">
    <property type="entry name" value="COF_2"/>
    <property type="match status" value="1"/>
</dbReference>